<feature type="compositionally biased region" description="Basic and acidic residues" evidence="2">
    <location>
        <begin position="72"/>
        <end position="88"/>
    </location>
</feature>
<evidence type="ECO:0000313" key="4">
    <source>
        <dbReference type="Proteomes" id="UP001141552"/>
    </source>
</evidence>
<protein>
    <submittedName>
        <fullName evidence="3">Anthocyanidin 3-O-glucosyltransferase 2</fullName>
    </submittedName>
</protein>
<comment type="similarity">
    <text evidence="1">Belongs to the UDP-glycosyltransferase family.</text>
</comment>
<sequence length="117" mass="13280">MVTVKEAITTLTSFFKEVMQRLDDQPPSSVMFLCFGSMGSFEAEQVKEIAYSLEHSGNRFLWSLRKSPPPPEEEHKMGSPTEYTDHHEVLPDGFMDRTDDVGLVIGWAHQVEVGTIY</sequence>
<dbReference type="AlphaFoldDB" id="A0A9Q0FU64"/>
<evidence type="ECO:0000256" key="2">
    <source>
        <dbReference type="SAM" id="MobiDB-lite"/>
    </source>
</evidence>
<reference evidence="3" key="2">
    <citation type="journal article" date="2023" name="Plants (Basel)">
        <title>Annotation of the Turnera subulata (Passifloraceae) Draft Genome Reveals the S-Locus Evolved after the Divergence of Turneroideae from Passifloroideae in a Stepwise Manner.</title>
        <authorList>
            <person name="Henning P.M."/>
            <person name="Roalson E.H."/>
            <person name="Mir W."/>
            <person name="McCubbin A.G."/>
            <person name="Shore J.S."/>
        </authorList>
    </citation>
    <scope>NUCLEOTIDE SEQUENCE</scope>
    <source>
        <strain evidence="3">F60SS</strain>
    </source>
</reference>
<dbReference type="SUPFAM" id="SSF53756">
    <property type="entry name" value="UDP-Glycosyltransferase/glycogen phosphorylase"/>
    <property type="match status" value="1"/>
</dbReference>
<dbReference type="InterPro" id="IPR050481">
    <property type="entry name" value="UDP-glycosyltransf_plant"/>
</dbReference>
<dbReference type="PANTHER" id="PTHR48048:SF45">
    <property type="entry name" value="GLYCOSYLTRANSFERASE"/>
    <property type="match status" value="1"/>
</dbReference>
<dbReference type="OrthoDB" id="5835829at2759"/>
<comment type="caution">
    <text evidence="3">The sequence shown here is derived from an EMBL/GenBank/DDBJ whole genome shotgun (WGS) entry which is preliminary data.</text>
</comment>
<reference evidence="3" key="1">
    <citation type="submission" date="2022-02" db="EMBL/GenBank/DDBJ databases">
        <authorList>
            <person name="Henning P.M."/>
            <person name="McCubbin A.G."/>
            <person name="Shore J.S."/>
        </authorList>
    </citation>
    <scope>NUCLEOTIDE SEQUENCE</scope>
    <source>
        <strain evidence="3">F60SS</strain>
        <tissue evidence="3">Leaves</tissue>
    </source>
</reference>
<dbReference type="Gene3D" id="3.40.50.2000">
    <property type="entry name" value="Glycogen Phosphorylase B"/>
    <property type="match status" value="1"/>
</dbReference>
<gene>
    <name evidence="3" type="primary">GT2</name>
    <name evidence="3" type="ORF">Tsubulata_046778</name>
</gene>
<dbReference type="EMBL" id="JAKUCV010003703">
    <property type="protein sequence ID" value="KAJ4837919.1"/>
    <property type="molecule type" value="Genomic_DNA"/>
</dbReference>
<dbReference type="PANTHER" id="PTHR48048">
    <property type="entry name" value="GLYCOSYLTRANSFERASE"/>
    <property type="match status" value="1"/>
</dbReference>
<name>A0A9Q0FU64_9ROSI</name>
<keyword evidence="4" id="KW-1185">Reference proteome</keyword>
<accession>A0A9Q0FU64</accession>
<dbReference type="GO" id="GO:0035251">
    <property type="term" value="F:UDP-glucosyltransferase activity"/>
    <property type="evidence" value="ECO:0007669"/>
    <property type="project" value="InterPro"/>
</dbReference>
<proteinExistence type="inferred from homology"/>
<evidence type="ECO:0000256" key="1">
    <source>
        <dbReference type="ARBA" id="ARBA00009995"/>
    </source>
</evidence>
<organism evidence="3 4">
    <name type="scientific">Turnera subulata</name>
    <dbReference type="NCBI Taxonomy" id="218843"/>
    <lineage>
        <taxon>Eukaryota</taxon>
        <taxon>Viridiplantae</taxon>
        <taxon>Streptophyta</taxon>
        <taxon>Embryophyta</taxon>
        <taxon>Tracheophyta</taxon>
        <taxon>Spermatophyta</taxon>
        <taxon>Magnoliopsida</taxon>
        <taxon>eudicotyledons</taxon>
        <taxon>Gunneridae</taxon>
        <taxon>Pentapetalae</taxon>
        <taxon>rosids</taxon>
        <taxon>fabids</taxon>
        <taxon>Malpighiales</taxon>
        <taxon>Passifloraceae</taxon>
        <taxon>Turnera</taxon>
    </lineage>
</organism>
<dbReference type="Proteomes" id="UP001141552">
    <property type="component" value="Unassembled WGS sequence"/>
</dbReference>
<evidence type="ECO:0000313" key="3">
    <source>
        <dbReference type="EMBL" id="KAJ4837919.1"/>
    </source>
</evidence>
<feature type="region of interest" description="Disordered" evidence="2">
    <location>
        <begin position="65"/>
        <end position="88"/>
    </location>
</feature>